<organism evidence="2 3">
    <name type="scientific">Colwellia demingiae</name>
    <dbReference type="NCBI Taxonomy" id="89401"/>
    <lineage>
        <taxon>Bacteria</taxon>
        <taxon>Pseudomonadati</taxon>
        <taxon>Pseudomonadota</taxon>
        <taxon>Gammaproteobacteria</taxon>
        <taxon>Alteromonadales</taxon>
        <taxon>Colwelliaceae</taxon>
        <taxon>Colwellia</taxon>
    </lineage>
</organism>
<dbReference type="RefSeq" id="WP_146791263.1">
    <property type="nucleotide sequence ID" value="NZ_VOLT01000014.1"/>
</dbReference>
<evidence type="ECO:0000256" key="1">
    <source>
        <dbReference type="SAM" id="Phobius"/>
    </source>
</evidence>
<sequence length="100" mass="11230">MTKKYGNNMRLILKVIFITFVGNLSFLSFAALETMSSSEWQSITLHDLKAARDLFTNGPHISSYAIDKPELTTWSETHSGNTDTSIIKVKGYTLKTTIKI</sequence>
<name>A0A5C6Q6I1_9GAMM</name>
<protein>
    <submittedName>
        <fullName evidence="2">Uncharacterized protein</fullName>
    </submittedName>
</protein>
<reference evidence="2 3" key="1">
    <citation type="submission" date="2019-07" db="EMBL/GenBank/DDBJ databases">
        <title>Genomes of sea-ice associated Colwellia species.</title>
        <authorList>
            <person name="Bowman J.P."/>
        </authorList>
    </citation>
    <scope>NUCLEOTIDE SEQUENCE [LARGE SCALE GENOMIC DNA]</scope>
    <source>
        <strain evidence="2 3">ACAM 459</strain>
    </source>
</reference>
<dbReference type="EMBL" id="VOLT01000014">
    <property type="protein sequence ID" value="TWX64321.1"/>
    <property type="molecule type" value="Genomic_DNA"/>
</dbReference>
<keyword evidence="1" id="KW-0472">Membrane</keyword>
<comment type="caution">
    <text evidence="2">The sequence shown here is derived from an EMBL/GenBank/DDBJ whole genome shotgun (WGS) entry which is preliminary data.</text>
</comment>
<accession>A0A5C6Q6I1</accession>
<dbReference type="Proteomes" id="UP000321822">
    <property type="component" value="Unassembled WGS sequence"/>
</dbReference>
<dbReference type="AlphaFoldDB" id="A0A5C6Q6I1"/>
<keyword evidence="1" id="KW-0812">Transmembrane</keyword>
<gene>
    <name evidence="2" type="ORF">ESZ36_20315</name>
</gene>
<evidence type="ECO:0000313" key="3">
    <source>
        <dbReference type="Proteomes" id="UP000321822"/>
    </source>
</evidence>
<feature type="transmembrane region" description="Helical" evidence="1">
    <location>
        <begin position="12"/>
        <end position="32"/>
    </location>
</feature>
<keyword evidence="1" id="KW-1133">Transmembrane helix</keyword>
<proteinExistence type="predicted"/>
<evidence type="ECO:0000313" key="2">
    <source>
        <dbReference type="EMBL" id="TWX64321.1"/>
    </source>
</evidence>
<keyword evidence="3" id="KW-1185">Reference proteome</keyword>